<keyword evidence="3" id="KW-1185">Reference proteome</keyword>
<dbReference type="SUPFAM" id="SSF51658">
    <property type="entry name" value="Xylose isomerase-like"/>
    <property type="match status" value="1"/>
</dbReference>
<reference evidence="2 3" key="1">
    <citation type="submission" date="2019-02" db="EMBL/GenBank/DDBJ databases">
        <title>Deep-cultivation of Planctomycetes and their phenomic and genomic characterization uncovers novel biology.</title>
        <authorList>
            <person name="Wiegand S."/>
            <person name="Jogler M."/>
            <person name="Boedeker C."/>
            <person name="Pinto D."/>
            <person name="Vollmers J."/>
            <person name="Rivas-Marin E."/>
            <person name="Kohn T."/>
            <person name="Peeters S.H."/>
            <person name="Heuer A."/>
            <person name="Rast P."/>
            <person name="Oberbeckmann S."/>
            <person name="Bunk B."/>
            <person name="Jeske O."/>
            <person name="Meyerdierks A."/>
            <person name="Storesund J.E."/>
            <person name="Kallscheuer N."/>
            <person name="Luecker S."/>
            <person name="Lage O.M."/>
            <person name="Pohl T."/>
            <person name="Merkel B.J."/>
            <person name="Hornburger P."/>
            <person name="Mueller R.-W."/>
            <person name="Bruemmer F."/>
            <person name="Labrenz M."/>
            <person name="Spormann A.M."/>
            <person name="Op den Camp H."/>
            <person name="Overmann J."/>
            <person name="Amann R."/>
            <person name="Jetten M.S.M."/>
            <person name="Mascher T."/>
            <person name="Medema M.H."/>
            <person name="Devos D.P."/>
            <person name="Kaster A.-K."/>
            <person name="Ovreas L."/>
            <person name="Rohde M."/>
            <person name="Galperin M.Y."/>
            <person name="Jogler C."/>
        </authorList>
    </citation>
    <scope>NUCLEOTIDE SEQUENCE [LARGE SCALE GENOMIC DNA]</scope>
    <source>
        <strain evidence="2 3">Mal52</strain>
    </source>
</reference>
<proteinExistence type="predicted"/>
<dbReference type="Proteomes" id="UP000319383">
    <property type="component" value="Chromosome"/>
</dbReference>
<dbReference type="GO" id="GO:0016853">
    <property type="term" value="F:isomerase activity"/>
    <property type="evidence" value="ECO:0007669"/>
    <property type="project" value="UniProtKB-KW"/>
</dbReference>
<dbReference type="AlphaFoldDB" id="A0A517ZIV9"/>
<keyword evidence="2" id="KW-0413">Isomerase</keyword>
<dbReference type="Pfam" id="PF01261">
    <property type="entry name" value="AP_endonuc_2"/>
    <property type="match status" value="1"/>
</dbReference>
<name>A0A517ZIV9_9PLAN</name>
<gene>
    <name evidence="2" type="ORF">Mal52_08600</name>
</gene>
<dbReference type="EMBL" id="CP036276">
    <property type="protein sequence ID" value="QDU42399.1"/>
    <property type="molecule type" value="Genomic_DNA"/>
</dbReference>
<dbReference type="RefSeq" id="WP_145374453.1">
    <property type="nucleotide sequence ID" value="NZ_CP036276.1"/>
</dbReference>
<protein>
    <submittedName>
        <fullName evidence="2">Xylose isomerase-like TIM barrel</fullName>
    </submittedName>
</protein>
<feature type="domain" description="Xylose isomerase-like TIM barrel" evidence="1">
    <location>
        <begin position="56"/>
        <end position="250"/>
    </location>
</feature>
<organism evidence="2 3">
    <name type="scientific">Symmachiella dynata</name>
    <dbReference type="NCBI Taxonomy" id="2527995"/>
    <lineage>
        <taxon>Bacteria</taxon>
        <taxon>Pseudomonadati</taxon>
        <taxon>Planctomycetota</taxon>
        <taxon>Planctomycetia</taxon>
        <taxon>Planctomycetales</taxon>
        <taxon>Planctomycetaceae</taxon>
        <taxon>Symmachiella</taxon>
    </lineage>
</organism>
<evidence type="ECO:0000313" key="2">
    <source>
        <dbReference type="EMBL" id="QDU42399.1"/>
    </source>
</evidence>
<dbReference type="KEGG" id="sdyn:Mal52_08600"/>
<dbReference type="NCBIfam" id="NF035939">
    <property type="entry name" value="TIM_EboE"/>
    <property type="match status" value="1"/>
</dbReference>
<evidence type="ECO:0000259" key="1">
    <source>
        <dbReference type="Pfam" id="PF01261"/>
    </source>
</evidence>
<dbReference type="InterPro" id="IPR013022">
    <property type="entry name" value="Xyl_isomerase-like_TIM-brl"/>
</dbReference>
<dbReference type="InterPro" id="IPR036237">
    <property type="entry name" value="Xyl_isomerase-like_sf"/>
</dbReference>
<sequence length="394" mass="44247">MTISQLPLSYCTNVHIGRSIAEVNQGLDEITCHVRDQFQHPLAAGLWLAQPVIQELNATDGAVQQFVEGMQNRGLTCHSLNAFPFGDFHSERVKENVYLPDWSQPERLEYTVACADVLAKLLPNGVAGSISTVPLGFKGFQHPETFLDECLDQLLEFARQMDLLYERTGKIVRLAIEPEPFCLVETTAEAVEFFQRLWDRADTTLIGEAARQHLGLCYDVCHQAVEFEDIPCSIQALDKAGIRINKLHISCAIQLDAPAENEEGRRALAAYVEPRYLHQTMALTSSGQVLHHIDLNRELALEPAPDFLAAQQWRVHFHVPVDAEMLGPLKTTRDELRQALAAVSQLDYAPHLEVETYTWEVLPDMAQQPRTPNRLIDGLVRELVGTRELIQAVS</sequence>
<dbReference type="Gene3D" id="3.20.20.150">
    <property type="entry name" value="Divalent-metal-dependent TIM barrel enzymes"/>
    <property type="match status" value="1"/>
</dbReference>
<evidence type="ECO:0000313" key="3">
    <source>
        <dbReference type="Proteomes" id="UP000319383"/>
    </source>
</evidence>
<accession>A0A517ZIV9</accession>